<dbReference type="PROSITE" id="PS50979">
    <property type="entry name" value="BC"/>
    <property type="match status" value="1"/>
</dbReference>
<dbReference type="Pfam" id="PF02786">
    <property type="entry name" value="CPSase_L_D2"/>
    <property type="match status" value="1"/>
</dbReference>
<dbReference type="Pfam" id="PF00289">
    <property type="entry name" value="Biotin_carb_N"/>
    <property type="match status" value="1"/>
</dbReference>
<evidence type="ECO:0000256" key="14">
    <source>
        <dbReference type="ARBA" id="ARBA00023160"/>
    </source>
</evidence>
<keyword evidence="23" id="KW-1185">Reference proteome</keyword>
<dbReference type="GO" id="GO:0005524">
    <property type="term" value="F:ATP binding"/>
    <property type="evidence" value="ECO:0007669"/>
    <property type="project" value="UniProtKB-UniRule"/>
</dbReference>
<feature type="domain" description="Biotin carboxylation" evidence="21">
    <location>
        <begin position="1"/>
        <end position="444"/>
    </location>
</feature>
<dbReference type="NCBIfam" id="NF006367">
    <property type="entry name" value="PRK08591.1"/>
    <property type="match status" value="1"/>
</dbReference>
<dbReference type="EMBL" id="VFSV01000027">
    <property type="protein sequence ID" value="TRD16689.1"/>
    <property type="molecule type" value="Genomic_DNA"/>
</dbReference>
<dbReference type="PROSITE" id="PS00867">
    <property type="entry name" value="CPSASE_2"/>
    <property type="match status" value="1"/>
</dbReference>
<dbReference type="SUPFAM" id="SSF56059">
    <property type="entry name" value="Glutathione synthetase ATP-binding domain-like"/>
    <property type="match status" value="1"/>
</dbReference>
<comment type="catalytic activity">
    <reaction evidence="17 19">
        <text>N(6)-biotinyl-L-lysyl-[protein] + hydrogencarbonate + ATP = N(6)-carboxybiotinyl-L-lysyl-[protein] + ADP + phosphate + H(+)</text>
        <dbReference type="Rhea" id="RHEA:13501"/>
        <dbReference type="Rhea" id="RHEA-COMP:10505"/>
        <dbReference type="Rhea" id="RHEA-COMP:10506"/>
        <dbReference type="ChEBI" id="CHEBI:15378"/>
        <dbReference type="ChEBI" id="CHEBI:17544"/>
        <dbReference type="ChEBI" id="CHEBI:30616"/>
        <dbReference type="ChEBI" id="CHEBI:43474"/>
        <dbReference type="ChEBI" id="CHEBI:83144"/>
        <dbReference type="ChEBI" id="CHEBI:83145"/>
        <dbReference type="ChEBI" id="CHEBI:456216"/>
        <dbReference type="EC" id="6.3.4.14"/>
    </reaction>
</comment>
<dbReference type="OrthoDB" id="9763189at2"/>
<proteinExistence type="predicted"/>
<dbReference type="InterPro" id="IPR051602">
    <property type="entry name" value="ACC_Biotin_Carboxylase"/>
</dbReference>
<evidence type="ECO:0000256" key="2">
    <source>
        <dbReference type="ARBA" id="ARBA00004956"/>
    </source>
</evidence>
<keyword evidence="11 18" id="KW-0067">ATP-binding</keyword>
<dbReference type="PANTHER" id="PTHR48095:SF2">
    <property type="entry name" value="BIOTIN CARBOXYLASE, CHLOROPLASTIC"/>
    <property type="match status" value="1"/>
</dbReference>
<evidence type="ECO:0000259" key="21">
    <source>
        <dbReference type="PROSITE" id="PS50979"/>
    </source>
</evidence>
<keyword evidence="14 19" id="KW-0275">Fatty acid biosynthesis</keyword>
<evidence type="ECO:0000256" key="7">
    <source>
        <dbReference type="ARBA" id="ARBA00022598"/>
    </source>
</evidence>
<sequence>MFDKILIANRGEIALRVIRAAREMGIRTVAVHSTADADAMHVRMADESVCIGPPSAAQSYLNFPAIIAACEVTGAQAIHPGYGFLSENANFVQIVEDHQLTFIGPTAEHIRIMGDKITAKDTMKALGVPCVPGSEGGVPDLETARKVGAEIGFPLIVKATAGGGGRGMKLARTAADLDSAFQTARAEAKAAFGNDEVYLEKYLGKPRHIEVQVFGDGKGNAVHLGERDCSLQRRHQKVFEEAPGPAITPEQRAEIGRVCADAVARINYAGAGTIEFLYENGEFFFIEMNTRLQVEHPVTEAIFGVDLVREQIRVAAGLPLSFNQDDLKINGHAIEVRINAEKLPNFSPSPGKITQYHAPGGLGVRMDSALYDGYSIPPYYDSLIGKLIVHGPDRPAALARLKRALGELIVDGVDTTVPLFHALLEEDAVLTGDYTIHWLEHWLEQNLA</sequence>
<reference evidence="22 23" key="1">
    <citation type="submission" date="2019-06" db="EMBL/GenBank/DDBJ databases">
        <title>Paenimaribius caenipelagi gen. nov., sp. nov., isolated from a tidal flat.</title>
        <authorList>
            <person name="Yoon J.-H."/>
        </authorList>
    </citation>
    <scope>NUCLEOTIDE SEQUENCE [LARGE SCALE GENOMIC DNA]</scope>
    <source>
        <strain evidence="22 23">JBTF-M29</strain>
    </source>
</reference>
<accession>A0A547PRD6</accession>
<dbReference type="FunFam" id="3.30.1490.20:FF:000018">
    <property type="entry name" value="Biotin carboxylase"/>
    <property type="match status" value="1"/>
</dbReference>
<keyword evidence="15 19" id="KW-0092">Biotin</keyword>
<dbReference type="AlphaFoldDB" id="A0A547PRD6"/>
<keyword evidence="13 19" id="KW-0443">Lipid metabolism</keyword>
<evidence type="ECO:0000256" key="15">
    <source>
        <dbReference type="ARBA" id="ARBA00023267"/>
    </source>
</evidence>
<name>A0A547PRD6_9RHOB</name>
<organism evidence="22 23">
    <name type="scientific">Palleronia caenipelagi</name>
    <dbReference type="NCBI Taxonomy" id="2489174"/>
    <lineage>
        <taxon>Bacteria</taxon>
        <taxon>Pseudomonadati</taxon>
        <taxon>Pseudomonadota</taxon>
        <taxon>Alphaproteobacteria</taxon>
        <taxon>Rhodobacterales</taxon>
        <taxon>Roseobacteraceae</taxon>
        <taxon>Palleronia</taxon>
    </lineage>
</organism>
<dbReference type="InterPro" id="IPR005479">
    <property type="entry name" value="CPAse_ATP-bd"/>
</dbReference>
<dbReference type="FunFam" id="3.40.50.20:FF:000010">
    <property type="entry name" value="Propionyl-CoA carboxylase subunit alpha"/>
    <property type="match status" value="1"/>
</dbReference>
<dbReference type="SUPFAM" id="SSF52440">
    <property type="entry name" value="PreATP-grasp domain"/>
    <property type="match status" value="1"/>
</dbReference>
<dbReference type="GO" id="GO:0004075">
    <property type="term" value="F:biotin carboxylase activity"/>
    <property type="evidence" value="ECO:0007669"/>
    <property type="project" value="UniProtKB-EC"/>
</dbReference>
<evidence type="ECO:0000256" key="10">
    <source>
        <dbReference type="ARBA" id="ARBA00022832"/>
    </source>
</evidence>
<dbReference type="PROSITE" id="PS00866">
    <property type="entry name" value="CPSASE_1"/>
    <property type="match status" value="1"/>
</dbReference>
<dbReference type="InterPro" id="IPR005482">
    <property type="entry name" value="Biotin_COase_C"/>
</dbReference>
<dbReference type="Pfam" id="PF02785">
    <property type="entry name" value="Biotin_carb_C"/>
    <property type="match status" value="1"/>
</dbReference>
<keyword evidence="12" id="KW-0460">Magnesium</keyword>
<dbReference type="GO" id="GO:0006633">
    <property type="term" value="P:fatty acid biosynthetic process"/>
    <property type="evidence" value="ECO:0007669"/>
    <property type="project" value="UniProtKB-KW"/>
</dbReference>
<evidence type="ECO:0000256" key="17">
    <source>
        <dbReference type="ARBA" id="ARBA00048600"/>
    </source>
</evidence>
<evidence type="ECO:0000256" key="16">
    <source>
        <dbReference type="ARBA" id="ARBA00033786"/>
    </source>
</evidence>
<dbReference type="Gene3D" id="3.40.50.20">
    <property type="match status" value="1"/>
</dbReference>
<evidence type="ECO:0000259" key="20">
    <source>
        <dbReference type="PROSITE" id="PS50975"/>
    </source>
</evidence>
<evidence type="ECO:0000256" key="8">
    <source>
        <dbReference type="ARBA" id="ARBA00022723"/>
    </source>
</evidence>
<dbReference type="EC" id="6.3.4.14" evidence="4 19"/>
<dbReference type="SMART" id="SM00878">
    <property type="entry name" value="Biotin_carb_C"/>
    <property type="match status" value="1"/>
</dbReference>
<dbReference type="SUPFAM" id="SSF51246">
    <property type="entry name" value="Rudiment single hybrid motif"/>
    <property type="match status" value="1"/>
</dbReference>
<keyword evidence="6 19" id="KW-0444">Lipid biosynthesis</keyword>
<gene>
    <name evidence="22" type="primary">accC</name>
    <name evidence="22" type="ORF">FEV53_13890</name>
</gene>
<dbReference type="Proteomes" id="UP000318590">
    <property type="component" value="Unassembled WGS sequence"/>
</dbReference>
<evidence type="ECO:0000256" key="6">
    <source>
        <dbReference type="ARBA" id="ARBA00022516"/>
    </source>
</evidence>
<keyword evidence="9 18" id="KW-0547">Nucleotide-binding</keyword>
<dbReference type="InterPro" id="IPR013815">
    <property type="entry name" value="ATP_grasp_subdomain_1"/>
</dbReference>
<evidence type="ECO:0000313" key="22">
    <source>
        <dbReference type="EMBL" id="TRD16689.1"/>
    </source>
</evidence>
<dbReference type="RefSeq" id="WP_142835423.1">
    <property type="nucleotide sequence ID" value="NZ_VFSV01000027.1"/>
</dbReference>
<dbReference type="InterPro" id="IPR005481">
    <property type="entry name" value="BC-like_N"/>
</dbReference>
<evidence type="ECO:0000256" key="5">
    <source>
        <dbReference type="ARBA" id="ARBA00017242"/>
    </source>
</evidence>
<dbReference type="InterPro" id="IPR011764">
    <property type="entry name" value="Biotin_carboxylation_dom"/>
</dbReference>
<comment type="function">
    <text evidence="1 19">This protein is a component of the acetyl coenzyme A carboxylase complex; first, biotin carboxylase catalyzes the carboxylation of the carrier protein and then the transcarboxylase transfers the carboxyl group to form malonyl-CoA.</text>
</comment>
<evidence type="ECO:0000256" key="3">
    <source>
        <dbReference type="ARBA" id="ARBA00011750"/>
    </source>
</evidence>
<dbReference type="InterPro" id="IPR011761">
    <property type="entry name" value="ATP-grasp"/>
</dbReference>
<feature type="domain" description="ATP-grasp" evidence="20">
    <location>
        <begin position="120"/>
        <end position="316"/>
    </location>
</feature>
<evidence type="ECO:0000313" key="23">
    <source>
        <dbReference type="Proteomes" id="UP000318590"/>
    </source>
</evidence>
<dbReference type="Gene3D" id="3.30.470.20">
    <property type="entry name" value="ATP-grasp fold, B domain"/>
    <property type="match status" value="1"/>
</dbReference>
<dbReference type="PROSITE" id="PS50975">
    <property type="entry name" value="ATP_GRASP"/>
    <property type="match status" value="1"/>
</dbReference>
<keyword evidence="8" id="KW-0479">Metal-binding</keyword>
<dbReference type="UniPathway" id="UPA00655">
    <property type="reaction ID" value="UER00711"/>
</dbReference>
<evidence type="ECO:0000256" key="18">
    <source>
        <dbReference type="PROSITE-ProRule" id="PRU00409"/>
    </source>
</evidence>
<evidence type="ECO:0000256" key="13">
    <source>
        <dbReference type="ARBA" id="ARBA00023098"/>
    </source>
</evidence>
<dbReference type="Gene3D" id="3.30.1490.20">
    <property type="entry name" value="ATP-grasp fold, A domain"/>
    <property type="match status" value="1"/>
</dbReference>
<dbReference type="InterPro" id="IPR004549">
    <property type="entry name" value="Acetyl_CoA_COase_biotin_COase"/>
</dbReference>
<protein>
    <recommendedName>
        <fullName evidence="5 19">Biotin carboxylase</fullName>
        <ecNumber evidence="4 19">6.3.4.14</ecNumber>
    </recommendedName>
    <alternativeName>
        <fullName evidence="16 19">Acetyl-coenzyme A carboxylase biotin carboxylase subunit A</fullName>
    </alternativeName>
</protein>
<keyword evidence="10 19" id="KW-0276">Fatty acid metabolism</keyword>
<keyword evidence="7 19" id="KW-0436">Ligase</keyword>
<evidence type="ECO:0000256" key="9">
    <source>
        <dbReference type="ARBA" id="ARBA00022741"/>
    </source>
</evidence>
<dbReference type="NCBIfam" id="TIGR00514">
    <property type="entry name" value="accC"/>
    <property type="match status" value="1"/>
</dbReference>
<dbReference type="GO" id="GO:0046872">
    <property type="term" value="F:metal ion binding"/>
    <property type="evidence" value="ECO:0007669"/>
    <property type="project" value="UniProtKB-KW"/>
</dbReference>
<evidence type="ECO:0000256" key="1">
    <source>
        <dbReference type="ARBA" id="ARBA00003761"/>
    </source>
</evidence>
<comment type="pathway">
    <text evidence="2 19">Lipid metabolism; malonyl-CoA biosynthesis; malonyl-CoA from acetyl-CoA: step 1/1.</text>
</comment>
<comment type="caution">
    <text evidence="22">The sequence shown here is derived from an EMBL/GenBank/DDBJ whole genome shotgun (WGS) entry which is preliminary data.</text>
</comment>
<comment type="subunit">
    <text evidence="3 19">Acetyl-CoA carboxylase is a heterohexamer of biotin carboxyl carrier protein, biotin carboxylase and the two subunits of carboxyl transferase in a 2:2 complex.</text>
</comment>
<dbReference type="InterPro" id="IPR011054">
    <property type="entry name" value="Rudment_hybrid_motif"/>
</dbReference>
<evidence type="ECO:0000256" key="12">
    <source>
        <dbReference type="ARBA" id="ARBA00022842"/>
    </source>
</evidence>
<dbReference type="GO" id="GO:2001295">
    <property type="term" value="P:malonyl-CoA biosynthetic process"/>
    <property type="evidence" value="ECO:0007669"/>
    <property type="project" value="UniProtKB-UniPathway"/>
</dbReference>
<dbReference type="InterPro" id="IPR016185">
    <property type="entry name" value="PreATP-grasp_dom_sf"/>
</dbReference>
<evidence type="ECO:0000256" key="11">
    <source>
        <dbReference type="ARBA" id="ARBA00022840"/>
    </source>
</evidence>
<evidence type="ECO:0000256" key="4">
    <source>
        <dbReference type="ARBA" id="ARBA00013263"/>
    </source>
</evidence>
<dbReference type="PANTHER" id="PTHR48095">
    <property type="entry name" value="PYRUVATE CARBOXYLASE SUBUNIT A"/>
    <property type="match status" value="1"/>
</dbReference>
<evidence type="ECO:0000256" key="19">
    <source>
        <dbReference type="RuleBase" id="RU365063"/>
    </source>
</evidence>